<dbReference type="InterPro" id="IPR046347">
    <property type="entry name" value="bZIP_sf"/>
</dbReference>
<reference evidence="10" key="1">
    <citation type="journal article" date="2017" name="Plant J.">
        <title>The pomegranate (Punica granatum L.) genome and the genomics of punicalagin biosynthesis.</title>
        <authorList>
            <person name="Qin G."/>
            <person name="Xu C."/>
            <person name="Ming R."/>
            <person name="Tang H."/>
            <person name="Guyot R."/>
            <person name="Kramer E.M."/>
            <person name="Hu Y."/>
            <person name="Yi X."/>
            <person name="Qi Y."/>
            <person name="Xu X."/>
            <person name="Gao Z."/>
            <person name="Pan H."/>
            <person name="Jian J."/>
            <person name="Tian Y."/>
            <person name="Yue Z."/>
            <person name="Xu Y."/>
        </authorList>
    </citation>
    <scope>NUCLEOTIDE SEQUENCE [LARGE SCALE GENOMIC DNA]</scope>
    <source>
        <strain evidence="10">cv. Dabenzi</strain>
    </source>
</reference>
<evidence type="ECO:0000256" key="6">
    <source>
        <dbReference type="ARBA" id="ARBA00023242"/>
    </source>
</evidence>
<reference evidence="11" key="3">
    <citation type="journal article" date="2020" name="Plant Biotechnol. J.">
        <title>The pomegranate (Punica granatum L.) draft genome dissects genetic divergence between soft- and hard-seeded cultivars.</title>
        <authorList>
            <person name="Luo X."/>
            <person name="Li H."/>
            <person name="Wu Z."/>
            <person name="Yao W."/>
            <person name="Zhao P."/>
            <person name="Cao D."/>
            <person name="Yu H."/>
            <person name="Li K."/>
            <person name="Poudel K."/>
            <person name="Zhao D."/>
            <person name="Zhang F."/>
            <person name="Xia X."/>
            <person name="Chen L."/>
            <person name="Wang Q."/>
            <person name="Jing D."/>
            <person name="Cao S."/>
        </authorList>
    </citation>
    <scope>NUCLEOTIDE SEQUENCE [LARGE SCALE GENOMIC DNA]</scope>
</reference>
<dbReference type="Proteomes" id="UP000197138">
    <property type="component" value="Unassembled WGS sequence"/>
</dbReference>
<dbReference type="GeneID" id="116210875"/>
<dbReference type="RefSeq" id="XP_031400847.1">
    <property type="nucleotide sequence ID" value="XM_031544987.1"/>
</dbReference>
<evidence type="ECO:0000259" key="8">
    <source>
        <dbReference type="PROSITE" id="PS50217"/>
    </source>
</evidence>
<accession>A0A218WCM7</accession>
<evidence type="ECO:0000313" key="11">
    <source>
        <dbReference type="Proteomes" id="UP000515151"/>
    </source>
</evidence>
<dbReference type="GO" id="GO:0003677">
    <property type="term" value="F:DNA binding"/>
    <property type="evidence" value="ECO:0007669"/>
    <property type="project" value="UniProtKB-KW"/>
</dbReference>
<dbReference type="OrthoDB" id="664875at2759"/>
<dbReference type="Pfam" id="PF12498">
    <property type="entry name" value="bZIP_C"/>
    <property type="match status" value="1"/>
</dbReference>
<dbReference type="PROSITE" id="PS00036">
    <property type="entry name" value="BZIP_BASIC"/>
    <property type="match status" value="1"/>
</dbReference>
<dbReference type="PANTHER" id="PTHR46408:SF10">
    <property type="entry name" value="BASIC LEUCINE ZIPPER 63"/>
    <property type="match status" value="1"/>
</dbReference>
<keyword evidence="5" id="KW-0804">Transcription</keyword>
<proteinExistence type="inferred from homology"/>
<dbReference type="FunFam" id="1.20.5.170:FF:000020">
    <property type="entry name" value="BZIP transcription factor"/>
    <property type="match status" value="1"/>
</dbReference>
<dbReference type="EMBL" id="MTKT01004622">
    <property type="protein sequence ID" value="OWM70416.1"/>
    <property type="molecule type" value="Genomic_DNA"/>
</dbReference>
<keyword evidence="11" id="KW-1185">Reference proteome</keyword>
<dbReference type="GO" id="GO:0005634">
    <property type="term" value="C:nucleus"/>
    <property type="evidence" value="ECO:0007669"/>
    <property type="project" value="UniProtKB-SubCell"/>
</dbReference>
<dbReference type="SMART" id="SM00338">
    <property type="entry name" value="BRLZ"/>
    <property type="match status" value="1"/>
</dbReference>
<evidence type="ECO:0000256" key="7">
    <source>
        <dbReference type="SAM" id="MobiDB-lite"/>
    </source>
</evidence>
<keyword evidence="6" id="KW-0539">Nucleus</keyword>
<dbReference type="Gene3D" id="1.20.5.170">
    <property type="match status" value="1"/>
</dbReference>
<dbReference type="InterPro" id="IPR020983">
    <property type="entry name" value="Basic_leucine-zipper_C"/>
</dbReference>
<gene>
    <name evidence="12" type="primary">LOC116210875</name>
    <name evidence="9" type="ORF">CDL15_Pgr008705</name>
</gene>
<reference evidence="12" key="4">
    <citation type="submission" date="2025-04" db="UniProtKB">
        <authorList>
            <consortium name="RefSeq"/>
        </authorList>
    </citation>
    <scope>IDENTIFICATION</scope>
    <source>
        <tissue evidence="12">Leaf</tissue>
    </source>
</reference>
<evidence type="ECO:0000256" key="1">
    <source>
        <dbReference type="ARBA" id="ARBA00004123"/>
    </source>
</evidence>
<protein>
    <submittedName>
        <fullName evidence="12">Light-inducible protein CPRF2 isoform X1</fullName>
    </submittedName>
</protein>
<dbReference type="AlphaFoldDB" id="A0A218WCM7"/>
<evidence type="ECO:0000256" key="4">
    <source>
        <dbReference type="ARBA" id="ARBA00023125"/>
    </source>
</evidence>
<dbReference type="GO" id="GO:0003700">
    <property type="term" value="F:DNA-binding transcription factor activity"/>
    <property type="evidence" value="ECO:0007669"/>
    <property type="project" value="InterPro"/>
</dbReference>
<dbReference type="Pfam" id="PF00170">
    <property type="entry name" value="bZIP_1"/>
    <property type="match status" value="1"/>
</dbReference>
<reference evidence="9" key="2">
    <citation type="submission" date="2017-06" db="EMBL/GenBank/DDBJ databases">
        <title>The pomegranate genome and the genomics of punicalagin biosynthesis.</title>
        <authorList>
            <person name="Xu C."/>
        </authorList>
    </citation>
    <scope>NUCLEOTIDE SEQUENCE [LARGE SCALE GENOMIC DNA]</scope>
    <source>
        <tissue evidence="9">Fresh leaf</tissue>
    </source>
</reference>
<feature type="compositionally biased region" description="Low complexity" evidence="7">
    <location>
        <begin position="45"/>
        <end position="58"/>
    </location>
</feature>
<feature type="domain" description="BZIP" evidence="8">
    <location>
        <begin position="209"/>
        <end position="264"/>
    </location>
</feature>
<dbReference type="GO" id="GO:0046983">
    <property type="term" value="F:protein dimerization activity"/>
    <property type="evidence" value="ECO:0007669"/>
    <property type="project" value="UniProtKB-ARBA"/>
</dbReference>
<comment type="subcellular location">
    <subcellularLocation>
        <location evidence="1">Nucleus</location>
    </subcellularLocation>
</comment>
<dbReference type="Proteomes" id="UP000515151">
    <property type="component" value="Chromosome 6"/>
</dbReference>
<feature type="compositionally biased region" description="Polar residues" evidence="7">
    <location>
        <begin position="168"/>
        <end position="182"/>
    </location>
</feature>
<keyword evidence="4" id="KW-0238">DNA-binding</keyword>
<feature type="region of interest" description="Disordered" evidence="7">
    <location>
        <begin position="356"/>
        <end position="378"/>
    </location>
</feature>
<evidence type="ECO:0000256" key="5">
    <source>
        <dbReference type="ARBA" id="ARBA00023163"/>
    </source>
</evidence>
<feature type="region of interest" description="Disordered" evidence="7">
    <location>
        <begin position="45"/>
        <end position="92"/>
    </location>
</feature>
<keyword evidence="3" id="KW-0805">Transcription regulation</keyword>
<organism evidence="9 10">
    <name type="scientific">Punica granatum</name>
    <name type="common">Pomegranate</name>
    <dbReference type="NCBI Taxonomy" id="22663"/>
    <lineage>
        <taxon>Eukaryota</taxon>
        <taxon>Viridiplantae</taxon>
        <taxon>Streptophyta</taxon>
        <taxon>Embryophyta</taxon>
        <taxon>Tracheophyta</taxon>
        <taxon>Spermatophyta</taxon>
        <taxon>Magnoliopsida</taxon>
        <taxon>eudicotyledons</taxon>
        <taxon>Gunneridae</taxon>
        <taxon>Pentapetalae</taxon>
        <taxon>rosids</taxon>
        <taxon>malvids</taxon>
        <taxon>Myrtales</taxon>
        <taxon>Lythraceae</taxon>
        <taxon>Punica</taxon>
    </lineage>
</organism>
<feature type="compositionally biased region" description="Low complexity" evidence="7">
    <location>
        <begin position="107"/>
        <end position="125"/>
    </location>
</feature>
<dbReference type="SUPFAM" id="SSF57959">
    <property type="entry name" value="Leucine zipper domain"/>
    <property type="match status" value="1"/>
</dbReference>
<name>A0A218WCM7_PUNGR</name>
<feature type="compositionally biased region" description="Polar residues" evidence="7">
    <location>
        <begin position="126"/>
        <end position="139"/>
    </location>
</feature>
<feature type="compositionally biased region" description="Basic and acidic residues" evidence="7">
    <location>
        <begin position="68"/>
        <end position="81"/>
    </location>
</feature>
<dbReference type="PROSITE" id="PS50217">
    <property type="entry name" value="BZIP"/>
    <property type="match status" value="1"/>
</dbReference>
<evidence type="ECO:0000256" key="2">
    <source>
        <dbReference type="ARBA" id="ARBA00007163"/>
    </source>
</evidence>
<evidence type="ECO:0000256" key="3">
    <source>
        <dbReference type="ARBA" id="ARBA00023015"/>
    </source>
</evidence>
<feature type="region of interest" description="Disordered" evidence="7">
    <location>
        <begin position="107"/>
        <end position="237"/>
    </location>
</feature>
<evidence type="ECO:0000313" key="9">
    <source>
        <dbReference type="EMBL" id="OWM70416.1"/>
    </source>
</evidence>
<comment type="similarity">
    <text evidence="2">Belongs to the bZIP family.</text>
</comment>
<dbReference type="InterPro" id="IPR004827">
    <property type="entry name" value="bZIP"/>
</dbReference>
<evidence type="ECO:0000313" key="10">
    <source>
        <dbReference type="Proteomes" id="UP000197138"/>
    </source>
</evidence>
<evidence type="ECO:0000313" key="12">
    <source>
        <dbReference type="RefSeq" id="XP_031400847.1"/>
    </source>
</evidence>
<dbReference type="PANTHER" id="PTHR46408">
    <property type="entry name" value="BASIC LEUCINE ZIPPER 63"/>
    <property type="match status" value="1"/>
</dbReference>
<sequence length="410" mass="44481">MNSSIFSVDEIADSLWPSAVADRATAAPMSEWDYESFLQEVSCAASISPSSSSADSTAPPLPSNSKPPEGDKELNRQKKSDQSSNAPVRRDDCHAFLKSQLDRACAAVAEARSRASAAKAGESSALPENQPQSTKSSQPESRDDGSDHGVSTAQCASDSAPLGIPALPSTQRNSAAQLKQTTSESSREDSDDDELEVDTGTTENLDPAEAKRVRRMQSNRESARRSRRRKQEHMNELETQVGQLKVEHTTLLKRLTDVNQKYDEASVDNRILKADIETLRTKVKMAEETVKRVTGIHPLLLAMSNMPNTNTPFMSGPVDSFPIPPMPMQPNPSHQIFNHAPTVAAMNPQPSRLDSGFHNNSANRNPLPPAVGGNLQNEGEANNVTQISSMQNIAGAMPEWGADLPNPRKH</sequence>